<protein>
    <recommendedName>
        <fullName evidence="3">Amidoligase enzyme</fullName>
    </recommendedName>
</protein>
<accession>E6W4X7</accession>
<dbReference type="EMBL" id="CP002432">
    <property type="protein sequence ID" value="ADU65953.1"/>
    <property type="molecule type" value="Genomic_DNA"/>
</dbReference>
<dbReference type="OrthoDB" id="5597599at2"/>
<dbReference type="InParanoid" id="E6W4X7"/>
<organism evidence="1 2">
    <name type="scientific">Desulfurispirillum indicum (strain ATCC BAA-1389 / DSM 22839 / S5)</name>
    <dbReference type="NCBI Taxonomy" id="653733"/>
    <lineage>
        <taxon>Bacteria</taxon>
        <taxon>Pseudomonadati</taxon>
        <taxon>Chrysiogenota</taxon>
        <taxon>Chrysiogenia</taxon>
        <taxon>Chrysiogenales</taxon>
        <taxon>Chrysiogenaceae</taxon>
        <taxon>Desulfurispirillum</taxon>
    </lineage>
</organism>
<dbReference type="KEGG" id="din:Selin_1218"/>
<dbReference type="STRING" id="653733.Selin_1218"/>
<evidence type="ECO:0000313" key="1">
    <source>
        <dbReference type="EMBL" id="ADU65953.1"/>
    </source>
</evidence>
<evidence type="ECO:0008006" key="3">
    <source>
        <dbReference type="Google" id="ProtNLM"/>
    </source>
</evidence>
<name>E6W4X7_DESIS</name>
<dbReference type="Pfam" id="PF12224">
    <property type="entry name" value="Amidoligase_2"/>
    <property type="match status" value="1"/>
</dbReference>
<evidence type="ECO:0000313" key="2">
    <source>
        <dbReference type="Proteomes" id="UP000002572"/>
    </source>
</evidence>
<dbReference type="InterPro" id="IPR022025">
    <property type="entry name" value="Amidoligase_2"/>
</dbReference>
<dbReference type="eggNOG" id="ENOG502Z8DX">
    <property type="taxonomic scope" value="Bacteria"/>
</dbReference>
<dbReference type="RefSeq" id="WP_013505834.1">
    <property type="nucleotide sequence ID" value="NC_014836.1"/>
</dbReference>
<reference evidence="1 2" key="1">
    <citation type="submission" date="2010-12" db="EMBL/GenBank/DDBJ databases">
        <title>Complete sequence of Desulfurispirillum indicum S5.</title>
        <authorList>
            <consortium name="US DOE Joint Genome Institute"/>
            <person name="Lucas S."/>
            <person name="Copeland A."/>
            <person name="Lapidus A."/>
            <person name="Cheng J.-F."/>
            <person name="Goodwin L."/>
            <person name="Pitluck S."/>
            <person name="Chertkov O."/>
            <person name="Held B."/>
            <person name="Detter J.C."/>
            <person name="Han C."/>
            <person name="Tapia R."/>
            <person name="Land M."/>
            <person name="Hauser L."/>
            <person name="Kyrpides N."/>
            <person name="Ivanova N."/>
            <person name="Mikhailova N."/>
            <person name="Haggblom M."/>
            <person name="Rauschenbach I."/>
            <person name="Bini E."/>
            <person name="Woyke T."/>
        </authorList>
    </citation>
    <scope>NUCLEOTIDE SEQUENCE [LARGE SCALE GENOMIC DNA]</scope>
    <source>
        <strain evidence="2">ATCC BAA-1389 / DSM 22839 / S5</strain>
    </source>
</reference>
<proteinExistence type="predicted"/>
<dbReference type="Proteomes" id="UP000002572">
    <property type="component" value="Chromosome"/>
</dbReference>
<sequence>MSFAQPPLIYNQHGSIRHVGVELEYTHVEPLMVVRDIQKLWGGRHHEVNSHVHKIKDTELGDFTVELDSILLSSGKYTEFLQKMGVDGDTLILGDDLEALLANVASVLVPYELVTPPLPMDQLHHAETLRECLRQRGALGTRSAWRFAFGLHFNPEVPSFEVPSILAHLQAFCVLYPWIFRESAIDYTRRISPYIDEFPAEYLKLILQPEYAPDMGQLIEHYLEHNPTRNRPLDMLPLFSHIAPDLVDRYPIESELNKSRPTFHYRLPNSLVDEEDWRIAHPWRYWVEVEKLAANSHVLHAMSQELLELLHSPLSIISWQWPGKVEGWLQ</sequence>
<gene>
    <name evidence="1" type="ordered locus">Selin_1218</name>
</gene>
<dbReference type="HOGENOM" id="CLU_888185_0_0_0"/>
<keyword evidence="2" id="KW-1185">Reference proteome</keyword>
<dbReference type="AlphaFoldDB" id="E6W4X7"/>